<reference evidence="2 3" key="1">
    <citation type="journal article" date="2018" name="Sci. Data">
        <title>The draft genome sequence of cork oak.</title>
        <authorList>
            <person name="Ramos A.M."/>
            <person name="Usie A."/>
            <person name="Barbosa P."/>
            <person name="Barros P.M."/>
            <person name="Capote T."/>
            <person name="Chaves I."/>
            <person name="Simoes F."/>
            <person name="Abreu I."/>
            <person name="Carrasquinho I."/>
            <person name="Faro C."/>
            <person name="Guimaraes J.B."/>
            <person name="Mendonca D."/>
            <person name="Nobrega F."/>
            <person name="Rodrigues L."/>
            <person name="Saibo N.J.M."/>
            <person name="Varela M.C."/>
            <person name="Egas C."/>
            <person name="Matos J."/>
            <person name="Miguel C.M."/>
            <person name="Oliveira M.M."/>
            <person name="Ricardo C.P."/>
            <person name="Goncalves S."/>
        </authorList>
    </citation>
    <scope>NUCLEOTIDE SEQUENCE [LARGE SCALE GENOMIC DNA]</scope>
    <source>
        <strain evidence="3">cv. HL8</strain>
    </source>
</reference>
<dbReference type="EMBL" id="PKMF04000160">
    <property type="protein sequence ID" value="KAK7846119.1"/>
    <property type="molecule type" value="Genomic_DNA"/>
</dbReference>
<sequence length="73" mass="8315">MSQLFGKLKIDGYLNPLDPHPHPSPPLPKGYKTHEFYKYHQEPSHQTNKCINLRHANQNLIDEKVITPPSSAG</sequence>
<gene>
    <name evidence="2" type="ORF">CFP56_008359</name>
</gene>
<accession>A0AAW0L5N6</accession>
<comment type="caution">
    <text evidence="2">The sequence shown here is derived from an EMBL/GenBank/DDBJ whole genome shotgun (WGS) entry which is preliminary data.</text>
</comment>
<organism evidence="2 3">
    <name type="scientific">Quercus suber</name>
    <name type="common">Cork oak</name>
    <dbReference type="NCBI Taxonomy" id="58331"/>
    <lineage>
        <taxon>Eukaryota</taxon>
        <taxon>Viridiplantae</taxon>
        <taxon>Streptophyta</taxon>
        <taxon>Embryophyta</taxon>
        <taxon>Tracheophyta</taxon>
        <taxon>Spermatophyta</taxon>
        <taxon>Magnoliopsida</taxon>
        <taxon>eudicotyledons</taxon>
        <taxon>Gunneridae</taxon>
        <taxon>Pentapetalae</taxon>
        <taxon>rosids</taxon>
        <taxon>fabids</taxon>
        <taxon>Fagales</taxon>
        <taxon>Fagaceae</taxon>
        <taxon>Quercus</taxon>
    </lineage>
</organism>
<dbReference type="Proteomes" id="UP000237347">
    <property type="component" value="Unassembled WGS sequence"/>
</dbReference>
<dbReference type="AlphaFoldDB" id="A0AAW0L5N6"/>
<feature type="region of interest" description="Disordered" evidence="1">
    <location>
        <begin position="12"/>
        <end position="32"/>
    </location>
</feature>
<protein>
    <submittedName>
        <fullName evidence="2">Uncharacterized protein</fullName>
    </submittedName>
</protein>
<evidence type="ECO:0000313" key="3">
    <source>
        <dbReference type="Proteomes" id="UP000237347"/>
    </source>
</evidence>
<name>A0AAW0L5N6_QUESU</name>
<proteinExistence type="predicted"/>
<keyword evidence="3" id="KW-1185">Reference proteome</keyword>
<evidence type="ECO:0000313" key="2">
    <source>
        <dbReference type="EMBL" id="KAK7846119.1"/>
    </source>
</evidence>
<evidence type="ECO:0000256" key="1">
    <source>
        <dbReference type="SAM" id="MobiDB-lite"/>
    </source>
</evidence>